<keyword evidence="2" id="KW-0489">Methyltransferase</keyword>
<dbReference type="EC" id="2.1.1.103" evidence="2"/>
<name>A0AB94IW34_9BACT</name>
<dbReference type="Proteomes" id="UP000008957">
    <property type="component" value="Chromosome"/>
</dbReference>
<dbReference type="InterPro" id="IPR041698">
    <property type="entry name" value="Methyltransf_25"/>
</dbReference>
<dbReference type="CDD" id="cd02440">
    <property type="entry name" value="AdoMet_MTases"/>
    <property type="match status" value="1"/>
</dbReference>
<gene>
    <name evidence="2" type="ORF">SY1_06330</name>
</gene>
<dbReference type="PANTHER" id="PTHR43591">
    <property type="entry name" value="METHYLTRANSFERASE"/>
    <property type="match status" value="1"/>
</dbReference>
<dbReference type="EMBL" id="FP929056">
    <property type="protein sequence ID" value="CBL28006.1"/>
    <property type="molecule type" value="Genomic_DNA"/>
</dbReference>
<dbReference type="Pfam" id="PF13649">
    <property type="entry name" value="Methyltransf_25"/>
    <property type="match status" value="1"/>
</dbReference>
<dbReference type="Gene3D" id="3.40.50.150">
    <property type="entry name" value="Vaccinia Virus protein VP39"/>
    <property type="match status" value="1"/>
</dbReference>
<sequence>MTEEARDFRGKGRAFKGAFGGENYRRFAALFGFQERFYRQAVGDLRLGEGGRALDLGCGPGGLSYALAETSPASASIVGADISDDQLECARRGAGAFACKVEFLKASMDELPFPDGHFDLVMTSMALHETPPAVRRAAIAETARLLRPGGTFLLVDWSRPRFGLWGIVWYPFCRWGERNRDNWNNAYPAICRERGLSLTEDRYINSISRRQVFVKER</sequence>
<dbReference type="KEGG" id="sbr:SY1_06330"/>
<feature type="domain" description="Methyltransferase" evidence="1">
    <location>
        <begin position="54"/>
        <end position="150"/>
    </location>
</feature>
<proteinExistence type="predicted"/>
<keyword evidence="2" id="KW-0808">Transferase</keyword>
<dbReference type="InterPro" id="IPR029063">
    <property type="entry name" value="SAM-dependent_MTases_sf"/>
</dbReference>
<dbReference type="SUPFAM" id="SSF53335">
    <property type="entry name" value="S-adenosyl-L-methionine-dependent methyltransferases"/>
    <property type="match status" value="1"/>
</dbReference>
<protein>
    <submittedName>
        <fullName evidence="2">Methylase involved in ubiquinone/menaquinone biosynthesis</fullName>
        <ecNumber evidence="2">2.1.1.-</ecNumber>
        <ecNumber evidence="2">2.1.1.103</ecNumber>
    </submittedName>
</protein>
<dbReference type="EC" id="2.1.1.-" evidence="2"/>
<organism evidence="2 3">
    <name type="scientific">Fretibacterium fastidiosum</name>
    <dbReference type="NCBI Taxonomy" id="651822"/>
    <lineage>
        <taxon>Bacteria</taxon>
        <taxon>Thermotogati</taxon>
        <taxon>Synergistota</taxon>
        <taxon>Synergistia</taxon>
        <taxon>Synergistales</taxon>
        <taxon>Aminobacteriaceae</taxon>
        <taxon>Fretibacterium</taxon>
    </lineage>
</organism>
<dbReference type="RefSeq" id="WP_015556153.1">
    <property type="nucleotide sequence ID" value="NC_021038.1"/>
</dbReference>
<evidence type="ECO:0000313" key="2">
    <source>
        <dbReference type="EMBL" id="CBL28006.1"/>
    </source>
</evidence>
<dbReference type="GO" id="GO:0032259">
    <property type="term" value="P:methylation"/>
    <property type="evidence" value="ECO:0007669"/>
    <property type="project" value="UniProtKB-KW"/>
</dbReference>
<accession>A0AB94IW34</accession>
<evidence type="ECO:0000259" key="1">
    <source>
        <dbReference type="Pfam" id="PF13649"/>
    </source>
</evidence>
<reference evidence="3" key="1">
    <citation type="submission" date="2010-03" db="EMBL/GenBank/DDBJ databases">
        <title>The genome sequence of Synergistetes sp. SGP1.</title>
        <authorList>
            <consortium name="metaHIT consortium -- http://www.metahit.eu/"/>
            <person name="Pajon A."/>
            <person name="Turner K."/>
            <person name="Parkhill J."/>
            <person name="Wade W."/>
            <person name="Vartoukian S."/>
        </authorList>
    </citation>
    <scope>NUCLEOTIDE SEQUENCE [LARGE SCALE GENOMIC DNA]</scope>
    <source>
        <strain evidence="3">SGP1</strain>
    </source>
</reference>
<keyword evidence="2" id="KW-0830">Ubiquinone</keyword>
<dbReference type="GO" id="GO:0000234">
    <property type="term" value="F:phosphoethanolamine N-methyltransferase activity"/>
    <property type="evidence" value="ECO:0007669"/>
    <property type="project" value="UniProtKB-EC"/>
</dbReference>
<reference evidence="2 3" key="2">
    <citation type="submission" date="2010-03" db="EMBL/GenBank/DDBJ databases">
        <authorList>
            <person name="Pajon A."/>
        </authorList>
    </citation>
    <scope>NUCLEOTIDE SEQUENCE [LARGE SCALE GENOMIC DNA]</scope>
    <source>
        <strain evidence="2 3">SGP1</strain>
    </source>
</reference>
<keyword evidence="3" id="KW-1185">Reference proteome</keyword>
<dbReference type="AlphaFoldDB" id="A0AB94IW34"/>
<evidence type="ECO:0000313" key="3">
    <source>
        <dbReference type="Proteomes" id="UP000008957"/>
    </source>
</evidence>